<gene>
    <name evidence="2" type="ORF">C5167_019677</name>
</gene>
<evidence type="ECO:0000313" key="3">
    <source>
        <dbReference type="Proteomes" id="UP000316621"/>
    </source>
</evidence>
<keyword evidence="3" id="KW-1185">Reference proteome</keyword>
<proteinExistence type="predicted"/>
<feature type="compositionally biased region" description="Polar residues" evidence="1">
    <location>
        <begin position="68"/>
        <end position="77"/>
    </location>
</feature>
<feature type="compositionally biased region" description="Polar residues" evidence="1">
    <location>
        <begin position="1"/>
        <end position="11"/>
    </location>
</feature>
<name>A0A4Y7IQU9_PAPSO</name>
<dbReference type="EMBL" id="CM010716">
    <property type="protein sequence ID" value="RZC51254.1"/>
    <property type="molecule type" value="Genomic_DNA"/>
</dbReference>
<organism evidence="2 3">
    <name type="scientific">Papaver somniferum</name>
    <name type="common">Opium poppy</name>
    <dbReference type="NCBI Taxonomy" id="3469"/>
    <lineage>
        <taxon>Eukaryota</taxon>
        <taxon>Viridiplantae</taxon>
        <taxon>Streptophyta</taxon>
        <taxon>Embryophyta</taxon>
        <taxon>Tracheophyta</taxon>
        <taxon>Spermatophyta</taxon>
        <taxon>Magnoliopsida</taxon>
        <taxon>Ranunculales</taxon>
        <taxon>Papaveraceae</taxon>
        <taxon>Papaveroideae</taxon>
        <taxon>Papaver</taxon>
    </lineage>
</organism>
<dbReference type="InterPro" id="IPR036770">
    <property type="entry name" value="Ankyrin_rpt-contain_sf"/>
</dbReference>
<dbReference type="SUPFAM" id="SSF48403">
    <property type="entry name" value="Ankyrin repeat"/>
    <property type="match status" value="1"/>
</dbReference>
<protein>
    <submittedName>
        <fullName evidence="2">Uncharacterized protein</fullName>
    </submittedName>
</protein>
<evidence type="ECO:0000256" key="1">
    <source>
        <dbReference type="SAM" id="MobiDB-lite"/>
    </source>
</evidence>
<reference evidence="2 3" key="1">
    <citation type="journal article" date="2018" name="Science">
        <title>The opium poppy genome and morphinan production.</title>
        <authorList>
            <person name="Guo L."/>
            <person name="Winzer T."/>
            <person name="Yang X."/>
            <person name="Li Y."/>
            <person name="Ning Z."/>
            <person name="He Z."/>
            <person name="Teodor R."/>
            <person name="Lu Y."/>
            <person name="Bowser T.A."/>
            <person name="Graham I.A."/>
            <person name="Ye K."/>
        </authorList>
    </citation>
    <scope>NUCLEOTIDE SEQUENCE [LARGE SCALE GENOMIC DNA]</scope>
    <source>
        <strain evidence="3">cv. HN1</strain>
        <tissue evidence="2">Leaves</tissue>
    </source>
</reference>
<dbReference type="Gene3D" id="1.25.40.20">
    <property type="entry name" value="Ankyrin repeat-containing domain"/>
    <property type="match status" value="1"/>
</dbReference>
<dbReference type="Proteomes" id="UP000316621">
    <property type="component" value="Chromosome 2"/>
</dbReference>
<sequence>MMEILRSSTHSNKTDKGKDKVVENPPPPASSDHQKQKGKNNANSNGKQEIAQVPGGDDEEYRQHSEVGKNNANSNGKQEIAQVPGGDDEEYRQPSEVGNDLNDQLYEALRVDDLDPAKEFLKNNPDAINQAITHDLGTTLHLAVYWNRKTVFVEEIMKLMTPKVLEYKICINGITALHTAASRGIIKAVVMMKEMVEYLYSVTRDEDPNSPFSGPDGARLICSAIDANFYDLAFCLVKRFPKLVMENSPQHNMCGLELLVRKLFVFPSGTKLTWWQTRIYSLIHVDMNMTYVHTAEPNTFQYSAECTERDKENSPEYAKTEESFSLTKHTGILMLCLTRVPHLKKS</sequence>
<feature type="compositionally biased region" description="Basic and acidic residues" evidence="1">
    <location>
        <begin position="12"/>
        <end position="22"/>
    </location>
</feature>
<accession>A0A4Y7IQU9</accession>
<evidence type="ECO:0000313" key="2">
    <source>
        <dbReference type="EMBL" id="RZC51254.1"/>
    </source>
</evidence>
<feature type="region of interest" description="Disordered" evidence="1">
    <location>
        <begin position="1"/>
        <end position="97"/>
    </location>
</feature>
<dbReference type="Gramene" id="RZC51254">
    <property type="protein sequence ID" value="RZC51254"/>
    <property type="gene ID" value="C5167_019677"/>
</dbReference>
<dbReference type="AlphaFoldDB" id="A0A4Y7IQU9"/>